<dbReference type="Gene3D" id="3.30.1330.40">
    <property type="entry name" value="RutC-like"/>
    <property type="match status" value="1"/>
</dbReference>
<dbReference type="CDD" id="cd00448">
    <property type="entry name" value="YjgF_YER057c_UK114_family"/>
    <property type="match status" value="1"/>
</dbReference>
<accession>A0A939C4R6</accession>
<dbReference type="FunFam" id="3.30.1330.40:FF:000001">
    <property type="entry name" value="L-PSP family endoribonuclease"/>
    <property type="match status" value="1"/>
</dbReference>
<name>A0A939C4R6_9ACTN</name>
<comment type="similarity">
    <text evidence="1">Belongs to the RutC family.</text>
</comment>
<dbReference type="SUPFAM" id="SSF55298">
    <property type="entry name" value="YjgF-like"/>
    <property type="match status" value="1"/>
</dbReference>
<dbReference type="GO" id="GO:0019239">
    <property type="term" value="F:deaminase activity"/>
    <property type="evidence" value="ECO:0007669"/>
    <property type="project" value="TreeGrafter"/>
</dbReference>
<evidence type="ECO:0000256" key="1">
    <source>
        <dbReference type="ARBA" id="ARBA00010552"/>
    </source>
</evidence>
<evidence type="ECO:0000313" key="2">
    <source>
        <dbReference type="EMBL" id="MBM9476009.1"/>
    </source>
</evidence>
<comment type="caution">
    <text evidence="2">The sequence shown here is derived from an EMBL/GenBank/DDBJ whole genome shotgun (WGS) entry which is preliminary data.</text>
</comment>
<protein>
    <submittedName>
        <fullName evidence="2">RidA family protein</fullName>
    </submittedName>
</protein>
<dbReference type="Proteomes" id="UP000663801">
    <property type="component" value="Unassembled WGS sequence"/>
</dbReference>
<proteinExistence type="inferred from homology"/>
<dbReference type="PANTHER" id="PTHR11803">
    <property type="entry name" value="2-IMINOBUTANOATE/2-IMINOPROPANOATE DEAMINASE RIDA"/>
    <property type="match status" value="1"/>
</dbReference>
<dbReference type="GO" id="GO:0005829">
    <property type="term" value="C:cytosol"/>
    <property type="evidence" value="ECO:0007669"/>
    <property type="project" value="TreeGrafter"/>
</dbReference>
<dbReference type="PANTHER" id="PTHR11803:SF39">
    <property type="entry name" value="2-IMINOBUTANOATE_2-IMINOPROPANOATE DEAMINASE"/>
    <property type="match status" value="1"/>
</dbReference>
<dbReference type="EMBL" id="JAERWL010000006">
    <property type="protein sequence ID" value="MBM9476009.1"/>
    <property type="molecule type" value="Genomic_DNA"/>
</dbReference>
<dbReference type="Pfam" id="PF01042">
    <property type="entry name" value="Ribonuc_L-PSP"/>
    <property type="match status" value="1"/>
</dbReference>
<gene>
    <name evidence="2" type="ORF">JL107_06095</name>
</gene>
<dbReference type="RefSeq" id="WP_205256124.1">
    <property type="nucleotide sequence ID" value="NZ_BAAAPV010000003.1"/>
</dbReference>
<dbReference type="InterPro" id="IPR006175">
    <property type="entry name" value="YjgF/YER057c/UK114"/>
</dbReference>
<dbReference type="AlphaFoldDB" id="A0A939C4R6"/>
<organism evidence="2 3">
    <name type="scientific">Nakamurella flavida</name>
    <dbReference type="NCBI Taxonomy" id="363630"/>
    <lineage>
        <taxon>Bacteria</taxon>
        <taxon>Bacillati</taxon>
        <taxon>Actinomycetota</taxon>
        <taxon>Actinomycetes</taxon>
        <taxon>Nakamurellales</taxon>
        <taxon>Nakamurellaceae</taxon>
        <taxon>Nakamurella</taxon>
    </lineage>
</organism>
<sequence length="140" mass="14580">MPDTTAGPVRHLLTGRPGVPTPVGPFVHAVAWGDLLFVTGQMPTDPLTGEVVPGGVVAQTRQVMANLAAVVQAAGGELADTLQVRAYLTDFADFAVFNTEYVRWFPAGLPARTCIGVTGLAVGAVVEVDLVVGLRNQENA</sequence>
<dbReference type="InterPro" id="IPR035959">
    <property type="entry name" value="RutC-like_sf"/>
</dbReference>
<evidence type="ECO:0000313" key="3">
    <source>
        <dbReference type="Proteomes" id="UP000663801"/>
    </source>
</evidence>
<reference evidence="2" key="1">
    <citation type="submission" date="2021-01" db="EMBL/GenBank/DDBJ databases">
        <title>KCTC 19127 draft genome.</title>
        <authorList>
            <person name="An D."/>
        </authorList>
    </citation>
    <scope>NUCLEOTIDE SEQUENCE</scope>
    <source>
        <strain evidence="2">KCTC 19127</strain>
    </source>
</reference>
<keyword evidence="3" id="KW-1185">Reference proteome</keyword>